<dbReference type="FunFam" id="3.40.50.300:FF:000287">
    <property type="entry name" value="Multidrug ABC transporter ATP-binding protein"/>
    <property type="match status" value="1"/>
</dbReference>
<reference evidence="11 12" key="1">
    <citation type="submission" date="2017-10" db="EMBL/GenBank/DDBJ databases">
        <title>The draft genome sequence of Lewinella nigricans NBRC 102662.</title>
        <authorList>
            <person name="Wang K."/>
        </authorList>
    </citation>
    <scope>NUCLEOTIDE SEQUENCE [LARGE SCALE GENOMIC DNA]</scope>
    <source>
        <strain evidence="11 12">NBRC 102662</strain>
    </source>
</reference>
<keyword evidence="6 8" id="KW-1133">Transmembrane helix</keyword>
<dbReference type="InterPro" id="IPR003593">
    <property type="entry name" value="AAA+_ATPase"/>
</dbReference>
<evidence type="ECO:0000256" key="3">
    <source>
        <dbReference type="ARBA" id="ARBA00022692"/>
    </source>
</evidence>
<keyword evidence="12" id="KW-1185">Reference proteome</keyword>
<organism evidence="11 12">
    <name type="scientific">Flavilitoribacter nigricans (strain ATCC 23147 / DSM 23189 / NBRC 102662 / NCIMB 1420 / SS-2)</name>
    <name type="common">Lewinella nigricans</name>
    <dbReference type="NCBI Taxonomy" id="1122177"/>
    <lineage>
        <taxon>Bacteria</taxon>
        <taxon>Pseudomonadati</taxon>
        <taxon>Bacteroidota</taxon>
        <taxon>Saprospiria</taxon>
        <taxon>Saprospirales</taxon>
        <taxon>Lewinellaceae</taxon>
        <taxon>Flavilitoribacter</taxon>
    </lineage>
</organism>
<feature type="domain" description="ABC transporter" evidence="9">
    <location>
        <begin position="345"/>
        <end position="579"/>
    </location>
</feature>
<sequence length="587" mass="66956">MAQVDKNKLDWYVLGRVLRLAWPYRAVFIVTGILAVVLAPLATMRPYLIQVMVDDYIFNNDIPGLTKIVMLIFGLLIIESICRYVFTYSSGWLGQSVIRDLRVRVFKHINSLRLSYFDKTPIGTSTTRTINDIETINNVFSQGMITIIADILTILVVLGIMFITSWRLTLICLTTMPLLIVASYIFKEKVKKSFQRVRAEIARMNAFLQERITGMRILQIFNVEREEMDKFKKINREYTQANLDSILYYAIFYPVVEIISAASLGLMVWWGAKNSLVENGVTLGALVAFPIYLNMLFRPIRMLADRFNTLQMGLVASERVFNVIDRTDKIEDNGTIQADRLKADVKFEDVWFAYTARDYVLKDINFSIAPGETLAIVGSTGSGKTTIINILNRFYEIQKGRILIDGVDIRDYDLVSLRRRVALVLQDVFLFSGTVLENITLLDKDISREQVVEAAKMIGAHQFIDKLPGGYDYKVMERGATLSMGQRQLISFVRALVFNPDILILDEATSSIDPESEAVIQFAIETLIAKRTSIIIAHRLSTIRHANNILVLDKGEVKEFGPHEELLKIDNGRYKELYEMQFLEPAE</sequence>
<dbReference type="SUPFAM" id="SSF52540">
    <property type="entry name" value="P-loop containing nucleoside triphosphate hydrolases"/>
    <property type="match status" value="1"/>
</dbReference>
<dbReference type="AlphaFoldDB" id="A0A2D0NFX9"/>
<dbReference type="PROSITE" id="PS50893">
    <property type="entry name" value="ABC_TRANSPORTER_2"/>
    <property type="match status" value="1"/>
</dbReference>
<name>A0A2D0NFX9_FLAN2</name>
<keyword evidence="2" id="KW-0813">Transport</keyword>
<accession>A0A2D0NFX9</accession>
<keyword evidence="3 8" id="KW-0812">Transmembrane</keyword>
<dbReference type="InterPro" id="IPR011527">
    <property type="entry name" value="ABC1_TM_dom"/>
</dbReference>
<comment type="subcellular location">
    <subcellularLocation>
        <location evidence="1">Cell membrane</location>
        <topology evidence="1">Multi-pass membrane protein</topology>
    </subcellularLocation>
</comment>
<dbReference type="GO" id="GO:0005886">
    <property type="term" value="C:plasma membrane"/>
    <property type="evidence" value="ECO:0007669"/>
    <property type="project" value="UniProtKB-SubCell"/>
</dbReference>
<evidence type="ECO:0000259" key="10">
    <source>
        <dbReference type="PROSITE" id="PS50929"/>
    </source>
</evidence>
<dbReference type="GO" id="GO:0016887">
    <property type="term" value="F:ATP hydrolysis activity"/>
    <property type="evidence" value="ECO:0007669"/>
    <property type="project" value="InterPro"/>
</dbReference>
<feature type="domain" description="ABC transmembrane type-1" evidence="10">
    <location>
        <begin position="29"/>
        <end position="312"/>
    </location>
</feature>
<comment type="caution">
    <text evidence="11">The sequence shown here is derived from an EMBL/GenBank/DDBJ whole genome shotgun (WGS) entry which is preliminary data.</text>
</comment>
<dbReference type="CDD" id="cd18544">
    <property type="entry name" value="ABC_6TM_TmrA_like"/>
    <property type="match status" value="1"/>
</dbReference>
<dbReference type="PANTHER" id="PTHR43394">
    <property type="entry name" value="ATP-DEPENDENT PERMEASE MDL1, MITOCHONDRIAL"/>
    <property type="match status" value="1"/>
</dbReference>
<dbReference type="Pfam" id="PF00664">
    <property type="entry name" value="ABC_membrane"/>
    <property type="match status" value="1"/>
</dbReference>
<evidence type="ECO:0000256" key="4">
    <source>
        <dbReference type="ARBA" id="ARBA00022741"/>
    </source>
</evidence>
<proteinExistence type="predicted"/>
<dbReference type="EMBL" id="PDUD01000010">
    <property type="protein sequence ID" value="PHN07318.1"/>
    <property type="molecule type" value="Genomic_DNA"/>
</dbReference>
<dbReference type="InterPro" id="IPR039421">
    <property type="entry name" value="Type_1_exporter"/>
</dbReference>
<dbReference type="Proteomes" id="UP000223913">
    <property type="component" value="Unassembled WGS sequence"/>
</dbReference>
<evidence type="ECO:0000259" key="9">
    <source>
        <dbReference type="PROSITE" id="PS50893"/>
    </source>
</evidence>
<dbReference type="Pfam" id="PF00005">
    <property type="entry name" value="ABC_tran"/>
    <property type="match status" value="1"/>
</dbReference>
<dbReference type="RefSeq" id="WP_099149248.1">
    <property type="nucleotide sequence ID" value="NZ_PDUD01000010.1"/>
</dbReference>
<keyword evidence="7 8" id="KW-0472">Membrane</keyword>
<feature type="transmembrane region" description="Helical" evidence="8">
    <location>
        <begin position="276"/>
        <end position="297"/>
    </location>
</feature>
<evidence type="ECO:0000313" key="11">
    <source>
        <dbReference type="EMBL" id="PHN07318.1"/>
    </source>
</evidence>
<dbReference type="SMART" id="SM00382">
    <property type="entry name" value="AAA"/>
    <property type="match status" value="1"/>
</dbReference>
<dbReference type="InterPro" id="IPR003439">
    <property type="entry name" value="ABC_transporter-like_ATP-bd"/>
</dbReference>
<dbReference type="CDD" id="cd03254">
    <property type="entry name" value="ABCC_Glucan_exporter_like"/>
    <property type="match status" value="1"/>
</dbReference>
<dbReference type="PANTHER" id="PTHR43394:SF1">
    <property type="entry name" value="ATP-BINDING CASSETTE SUB-FAMILY B MEMBER 10, MITOCHONDRIAL"/>
    <property type="match status" value="1"/>
</dbReference>
<feature type="transmembrane region" description="Helical" evidence="8">
    <location>
        <begin position="246"/>
        <end position="270"/>
    </location>
</feature>
<dbReference type="InterPro" id="IPR027417">
    <property type="entry name" value="P-loop_NTPase"/>
</dbReference>
<feature type="transmembrane region" description="Helical" evidence="8">
    <location>
        <begin position="26"/>
        <end position="48"/>
    </location>
</feature>
<keyword evidence="5 11" id="KW-0067">ATP-binding</keyword>
<evidence type="ECO:0000313" key="12">
    <source>
        <dbReference type="Proteomes" id="UP000223913"/>
    </source>
</evidence>
<gene>
    <name evidence="11" type="ORF">CRP01_06720</name>
</gene>
<dbReference type="GO" id="GO:0015421">
    <property type="term" value="F:ABC-type oligopeptide transporter activity"/>
    <property type="evidence" value="ECO:0007669"/>
    <property type="project" value="TreeGrafter"/>
</dbReference>
<dbReference type="PROSITE" id="PS50929">
    <property type="entry name" value="ABC_TM1F"/>
    <property type="match status" value="1"/>
</dbReference>
<dbReference type="Gene3D" id="1.20.1560.10">
    <property type="entry name" value="ABC transporter type 1, transmembrane domain"/>
    <property type="match status" value="1"/>
</dbReference>
<feature type="transmembrane region" description="Helical" evidence="8">
    <location>
        <begin position="143"/>
        <end position="162"/>
    </location>
</feature>
<evidence type="ECO:0000256" key="1">
    <source>
        <dbReference type="ARBA" id="ARBA00004651"/>
    </source>
</evidence>
<protein>
    <submittedName>
        <fullName evidence="11">Antibiotic ABC transporter ATP-binding protein</fullName>
    </submittedName>
</protein>
<dbReference type="SUPFAM" id="SSF90123">
    <property type="entry name" value="ABC transporter transmembrane region"/>
    <property type="match status" value="1"/>
</dbReference>
<dbReference type="Gene3D" id="3.40.50.300">
    <property type="entry name" value="P-loop containing nucleotide triphosphate hydrolases"/>
    <property type="match status" value="1"/>
</dbReference>
<evidence type="ECO:0000256" key="8">
    <source>
        <dbReference type="SAM" id="Phobius"/>
    </source>
</evidence>
<evidence type="ECO:0000256" key="2">
    <source>
        <dbReference type="ARBA" id="ARBA00022448"/>
    </source>
</evidence>
<evidence type="ECO:0000256" key="7">
    <source>
        <dbReference type="ARBA" id="ARBA00023136"/>
    </source>
</evidence>
<feature type="transmembrane region" description="Helical" evidence="8">
    <location>
        <begin position="168"/>
        <end position="186"/>
    </location>
</feature>
<dbReference type="InterPro" id="IPR036640">
    <property type="entry name" value="ABC1_TM_sf"/>
</dbReference>
<dbReference type="GO" id="GO:0005524">
    <property type="term" value="F:ATP binding"/>
    <property type="evidence" value="ECO:0007669"/>
    <property type="project" value="UniProtKB-KW"/>
</dbReference>
<keyword evidence="4" id="KW-0547">Nucleotide-binding</keyword>
<evidence type="ECO:0000256" key="6">
    <source>
        <dbReference type="ARBA" id="ARBA00022989"/>
    </source>
</evidence>
<dbReference type="OrthoDB" id="9780296at2"/>
<evidence type="ECO:0000256" key="5">
    <source>
        <dbReference type="ARBA" id="ARBA00022840"/>
    </source>
</evidence>